<dbReference type="InterPro" id="IPR003759">
    <property type="entry name" value="Cbl-bd_cap"/>
</dbReference>
<dbReference type="InterPro" id="IPR000489">
    <property type="entry name" value="Pterin-binding_dom"/>
</dbReference>
<protein>
    <recommendedName>
        <fullName evidence="7">Methionine synthase</fullName>
        <ecNumber evidence="6">2.1.1.13</ecNumber>
    </recommendedName>
    <alternativeName>
        <fullName evidence="18">5-methyltetrahydrofolate--homocysteine methyltransferase</fullName>
    </alternativeName>
</protein>
<dbReference type="PROSITE" id="PS50970">
    <property type="entry name" value="HCY"/>
    <property type="match status" value="1"/>
</dbReference>
<dbReference type="AlphaFoldDB" id="A0A239CUR1"/>
<dbReference type="SUPFAM" id="SSF47644">
    <property type="entry name" value="Methionine synthase domain"/>
    <property type="match status" value="1"/>
</dbReference>
<dbReference type="GO" id="GO:0031419">
    <property type="term" value="F:cobalamin binding"/>
    <property type="evidence" value="ECO:0007669"/>
    <property type="project" value="UniProtKB-KW"/>
</dbReference>
<dbReference type="EC" id="2.1.1.13" evidence="6"/>
<evidence type="ECO:0000256" key="11">
    <source>
        <dbReference type="ARBA" id="ARBA00022679"/>
    </source>
</evidence>
<dbReference type="GO" id="GO:0050667">
    <property type="term" value="P:homocysteine metabolic process"/>
    <property type="evidence" value="ECO:0007669"/>
    <property type="project" value="TreeGrafter"/>
</dbReference>
<dbReference type="InterPro" id="IPR036724">
    <property type="entry name" value="Cobalamin-bd_sf"/>
</dbReference>
<dbReference type="UniPathway" id="UPA00051">
    <property type="reaction ID" value="UER00081"/>
</dbReference>
<feature type="domain" description="B12-binding N-terminal" evidence="23">
    <location>
        <begin position="595"/>
        <end position="689"/>
    </location>
</feature>
<keyword evidence="8 19" id="KW-0489">Methyltransferase</keyword>
<evidence type="ECO:0000259" key="21">
    <source>
        <dbReference type="PROSITE" id="PS50972"/>
    </source>
</evidence>
<dbReference type="Pfam" id="PF02607">
    <property type="entry name" value="B12-binding_2"/>
    <property type="match status" value="1"/>
</dbReference>
<keyword evidence="14 19" id="KW-0862">Zinc</keyword>
<keyword evidence="13 19" id="KW-0479">Metal-binding</keyword>
<evidence type="ECO:0000259" key="23">
    <source>
        <dbReference type="PROSITE" id="PS51337"/>
    </source>
</evidence>
<dbReference type="Gene3D" id="1.10.1240.10">
    <property type="entry name" value="Methionine synthase domain"/>
    <property type="match status" value="1"/>
</dbReference>
<evidence type="ECO:0000256" key="19">
    <source>
        <dbReference type="PROSITE-ProRule" id="PRU00333"/>
    </source>
</evidence>
<keyword evidence="9" id="KW-0028">Amino-acid biosynthesis</keyword>
<evidence type="ECO:0000256" key="6">
    <source>
        <dbReference type="ARBA" id="ARBA00012032"/>
    </source>
</evidence>
<reference evidence="24 25" key="1">
    <citation type="submission" date="2017-06" db="EMBL/GenBank/DDBJ databases">
        <authorList>
            <person name="Kim H.J."/>
            <person name="Triplett B.A."/>
        </authorList>
    </citation>
    <scope>NUCLEOTIDE SEQUENCE [LARGE SCALE GENOMIC DNA]</scope>
    <source>
        <strain evidence="24 25">DSM 13116</strain>
    </source>
</reference>
<keyword evidence="16" id="KW-0170">Cobalt</keyword>
<evidence type="ECO:0000259" key="22">
    <source>
        <dbReference type="PROSITE" id="PS51332"/>
    </source>
</evidence>
<dbReference type="GO" id="GO:0005829">
    <property type="term" value="C:cytosol"/>
    <property type="evidence" value="ECO:0007669"/>
    <property type="project" value="TreeGrafter"/>
</dbReference>
<dbReference type="Gene3D" id="3.20.20.330">
    <property type="entry name" value="Homocysteine-binding-like domain"/>
    <property type="match status" value="1"/>
</dbReference>
<comment type="pathway">
    <text evidence="4">Amino-acid biosynthesis; L-methionine biosynthesis via de novo pathway; L-methionine from L-homocysteine (MetH route): step 1/1.</text>
</comment>
<gene>
    <name evidence="24" type="ORF">SAMN04488503_3282</name>
</gene>
<evidence type="ECO:0000256" key="15">
    <source>
        <dbReference type="ARBA" id="ARBA00023167"/>
    </source>
</evidence>
<dbReference type="Gene3D" id="3.40.50.280">
    <property type="entry name" value="Cobalamin-binding domain"/>
    <property type="match status" value="1"/>
</dbReference>
<keyword evidence="12" id="KW-0949">S-adenosyl-L-methionine</keyword>
<organism evidence="24 25">
    <name type="scientific">Humidesulfovibrio mexicanus</name>
    <dbReference type="NCBI Taxonomy" id="147047"/>
    <lineage>
        <taxon>Bacteria</taxon>
        <taxon>Pseudomonadati</taxon>
        <taxon>Thermodesulfobacteriota</taxon>
        <taxon>Desulfovibrionia</taxon>
        <taxon>Desulfovibrionales</taxon>
        <taxon>Desulfovibrionaceae</taxon>
        <taxon>Humidesulfovibrio</taxon>
    </lineage>
</organism>
<dbReference type="InterPro" id="IPR006158">
    <property type="entry name" value="Cobalamin-bd"/>
</dbReference>
<dbReference type="OrthoDB" id="9803687at2"/>
<dbReference type="GO" id="GO:0046653">
    <property type="term" value="P:tetrahydrofolate metabolic process"/>
    <property type="evidence" value="ECO:0007669"/>
    <property type="project" value="TreeGrafter"/>
</dbReference>
<dbReference type="InterPro" id="IPR036589">
    <property type="entry name" value="HCY_dom_sf"/>
</dbReference>
<feature type="domain" description="B12-binding" evidence="22">
    <location>
        <begin position="690"/>
        <end position="815"/>
    </location>
</feature>
<dbReference type="InterPro" id="IPR011005">
    <property type="entry name" value="Dihydropteroate_synth-like_sf"/>
</dbReference>
<dbReference type="InterPro" id="IPR050554">
    <property type="entry name" value="Met_Synthase/Corrinoid"/>
</dbReference>
<comment type="similarity">
    <text evidence="5">Belongs to the vitamin-B12 dependent methionine synthase family.</text>
</comment>
<feature type="domain" description="Hcy-binding" evidence="20">
    <location>
        <begin position="2"/>
        <end position="289"/>
    </location>
</feature>
<dbReference type="RefSeq" id="WP_089275502.1">
    <property type="nucleotide sequence ID" value="NZ_FZOC01000009.1"/>
</dbReference>
<evidence type="ECO:0000256" key="1">
    <source>
        <dbReference type="ARBA" id="ARBA00001700"/>
    </source>
</evidence>
<feature type="binding site" evidence="19">
    <location>
        <position position="208"/>
    </location>
    <ligand>
        <name>Zn(2+)</name>
        <dbReference type="ChEBI" id="CHEBI:29105"/>
    </ligand>
</feature>
<feature type="binding site" evidence="19">
    <location>
        <position position="275"/>
    </location>
    <ligand>
        <name>Zn(2+)</name>
        <dbReference type="ChEBI" id="CHEBI:29105"/>
    </ligand>
</feature>
<keyword evidence="11 19" id="KW-0808">Transferase</keyword>
<evidence type="ECO:0000256" key="18">
    <source>
        <dbReference type="ARBA" id="ARBA00031040"/>
    </source>
</evidence>
<dbReference type="PANTHER" id="PTHR45833">
    <property type="entry name" value="METHIONINE SYNTHASE"/>
    <property type="match status" value="1"/>
</dbReference>
<evidence type="ECO:0000256" key="14">
    <source>
        <dbReference type="ARBA" id="ARBA00022833"/>
    </source>
</evidence>
<evidence type="ECO:0000313" key="24">
    <source>
        <dbReference type="EMBL" id="SNS23528.1"/>
    </source>
</evidence>
<evidence type="ECO:0000256" key="12">
    <source>
        <dbReference type="ARBA" id="ARBA00022691"/>
    </source>
</evidence>
<dbReference type="Pfam" id="PF00809">
    <property type="entry name" value="Pterin_bind"/>
    <property type="match status" value="1"/>
</dbReference>
<dbReference type="GO" id="GO:0032259">
    <property type="term" value="P:methylation"/>
    <property type="evidence" value="ECO:0007669"/>
    <property type="project" value="UniProtKB-KW"/>
</dbReference>
<evidence type="ECO:0000256" key="7">
    <source>
        <dbReference type="ARBA" id="ARBA00013998"/>
    </source>
</evidence>
<dbReference type="SUPFAM" id="SSF51717">
    <property type="entry name" value="Dihydropteroate synthetase-like"/>
    <property type="match status" value="1"/>
</dbReference>
<dbReference type="EMBL" id="FZOC01000009">
    <property type="protein sequence ID" value="SNS23528.1"/>
    <property type="molecule type" value="Genomic_DNA"/>
</dbReference>
<dbReference type="SUPFAM" id="SSF82282">
    <property type="entry name" value="Homocysteine S-methyltransferase"/>
    <property type="match status" value="1"/>
</dbReference>
<comment type="cofactor">
    <cofactor evidence="3">
        <name>methylcob(III)alamin</name>
        <dbReference type="ChEBI" id="CHEBI:28115"/>
    </cofactor>
</comment>
<feature type="domain" description="Pterin-binding" evidence="21">
    <location>
        <begin position="322"/>
        <end position="566"/>
    </location>
</feature>
<dbReference type="Proteomes" id="UP000198324">
    <property type="component" value="Unassembled WGS sequence"/>
</dbReference>
<dbReference type="PROSITE" id="PS51332">
    <property type="entry name" value="B12_BINDING"/>
    <property type="match status" value="1"/>
</dbReference>
<evidence type="ECO:0000256" key="17">
    <source>
        <dbReference type="ARBA" id="ARBA00025552"/>
    </source>
</evidence>
<evidence type="ECO:0000256" key="16">
    <source>
        <dbReference type="ARBA" id="ARBA00023285"/>
    </source>
</evidence>
<accession>A0A239CUR1</accession>
<evidence type="ECO:0000256" key="5">
    <source>
        <dbReference type="ARBA" id="ARBA00010398"/>
    </source>
</evidence>
<evidence type="ECO:0000256" key="2">
    <source>
        <dbReference type="ARBA" id="ARBA00001947"/>
    </source>
</evidence>
<dbReference type="Pfam" id="PF02574">
    <property type="entry name" value="S-methyl_trans"/>
    <property type="match status" value="1"/>
</dbReference>
<dbReference type="GO" id="GO:0008705">
    <property type="term" value="F:methionine synthase activity"/>
    <property type="evidence" value="ECO:0007669"/>
    <property type="project" value="UniProtKB-EC"/>
</dbReference>
<comment type="function">
    <text evidence="17">Catalyzes the transfer of a methyl group from methyl-cobalamin to homocysteine, yielding enzyme-bound cob(I)alamin and methionine. Subsequently, remethylates the cofactor using methyltetrahydrofolate.</text>
</comment>
<sequence>MSDFRSLLSDSSLHFFDGGFGALLQSRGLPPGVAPEMFGVKNPEPVAAIHAEYAAAGAEVVTTNTFGGTRFKLDPGVDARALNRELARIAKRAVDGRAFVAGSVGPSGHFIAPLGDVSFREMVAAYREQILGLAEGGADLILGETQFDLAEAKAIVIAAREVSEQLSRDLPVGVTMTFEGAKSLTGTSPLTFIDTMQNLGVDFLGTNCSAGPEQIVDVVRAMLPRLSTPLLVQPNAGLPELDEEGRTVFRLGPEDFARQCRAFAEMGAKFLGGCCGTTPAHISALRAAVADLPWRRPVPPDPSPLVLTCRSSSVAFGGENPLVIIGERINPTGKKVLADELSQNLHAEALRLATEQAAQGAGVLDVNVGAPMVDEKTVLPALALALSSRFELPLSLDTSDIEAMENALWTQPGSPLVNSISGEPGRMEQLGPLCKKFGAPFILLPLEGRKLPYTAQERIAVIDRLLAQADSLGIPRRLVMVDALVLTVSSKALAARHCLETIRHCADVLGLPTTMGLSNVSFGLPARELLNSSFLTLSMGAGLSSCIANPASRRLREAAAAAEVLLARDANAGRYIASYADWTPGAGGVGGPASGAGGGAGRGKAATPGEAVVMGDRDGLISLIEAELAAGADPFALVDGALIPAILEVGRKYERKEYFLPQLLRSAEAMQAGFARLEPLLMASGRAEKKTPIVMATVEGDIHDIGKNIVCLMLKNHGFEVFDLGKDVPAAQIVDEAERVGAKVIGLSALMTTTMVRMEDTVRLVKERGLPIKVMIGGAVVTEAFALSIGADGFSRDAVAAVKLAAELSGRVLAQ</sequence>
<proteinExistence type="inferred from homology"/>
<evidence type="ECO:0000256" key="9">
    <source>
        <dbReference type="ARBA" id="ARBA00022605"/>
    </source>
</evidence>
<dbReference type="GO" id="GO:0046872">
    <property type="term" value="F:metal ion binding"/>
    <property type="evidence" value="ECO:0007669"/>
    <property type="project" value="UniProtKB-KW"/>
</dbReference>
<evidence type="ECO:0000256" key="8">
    <source>
        <dbReference type="ARBA" id="ARBA00022603"/>
    </source>
</evidence>
<evidence type="ECO:0000259" key="20">
    <source>
        <dbReference type="PROSITE" id="PS50970"/>
    </source>
</evidence>
<feature type="binding site" evidence="19">
    <location>
        <position position="274"/>
    </location>
    <ligand>
        <name>Zn(2+)</name>
        <dbReference type="ChEBI" id="CHEBI:29105"/>
    </ligand>
</feature>
<keyword evidence="15" id="KW-0486">Methionine biosynthesis</keyword>
<evidence type="ECO:0000313" key="25">
    <source>
        <dbReference type="Proteomes" id="UP000198324"/>
    </source>
</evidence>
<name>A0A239CUR1_9BACT</name>
<dbReference type="PANTHER" id="PTHR45833:SF1">
    <property type="entry name" value="METHIONINE SYNTHASE"/>
    <property type="match status" value="1"/>
</dbReference>
<dbReference type="InterPro" id="IPR036594">
    <property type="entry name" value="Meth_synthase_dom"/>
</dbReference>
<dbReference type="InterPro" id="IPR017215">
    <property type="entry name" value="MetH_bac"/>
</dbReference>
<dbReference type="SUPFAM" id="SSF52242">
    <property type="entry name" value="Cobalamin (vitamin B12)-binding domain"/>
    <property type="match status" value="1"/>
</dbReference>
<dbReference type="Pfam" id="PF02310">
    <property type="entry name" value="B12-binding"/>
    <property type="match status" value="1"/>
</dbReference>
<evidence type="ECO:0000256" key="4">
    <source>
        <dbReference type="ARBA" id="ARBA00005178"/>
    </source>
</evidence>
<evidence type="ECO:0000256" key="13">
    <source>
        <dbReference type="ARBA" id="ARBA00022723"/>
    </source>
</evidence>
<evidence type="ECO:0000256" key="10">
    <source>
        <dbReference type="ARBA" id="ARBA00022628"/>
    </source>
</evidence>
<dbReference type="InterPro" id="IPR003726">
    <property type="entry name" value="HCY_dom"/>
</dbReference>
<dbReference type="PIRSF" id="PIRSF037472">
    <property type="entry name" value="DHPS_mtfrase"/>
    <property type="match status" value="1"/>
</dbReference>
<evidence type="ECO:0000256" key="3">
    <source>
        <dbReference type="ARBA" id="ARBA00001956"/>
    </source>
</evidence>
<dbReference type="Gene3D" id="3.20.20.20">
    <property type="entry name" value="Dihydropteroate synthase-like"/>
    <property type="match status" value="1"/>
</dbReference>
<keyword evidence="10" id="KW-0846">Cobalamin</keyword>
<comment type="cofactor">
    <cofactor evidence="2 19">
        <name>Zn(2+)</name>
        <dbReference type="ChEBI" id="CHEBI:29105"/>
    </cofactor>
</comment>
<comment type="catalytic activity">
    <reaction evidence="1">
        <text>(6S)-5-methyl-5,6,7,8-tetrahydrofolate + L-homocysteine = (6S)-5,6,7,8-tetrahydrofolate + L-methionine</text>
        <dbReference type="Rhea" id="RHEA:11172"/>
        <dbReference type="ChEBI" id="CHEBI:18608"/>
        <dbReference type="ChEBI" id="CHEBI:57453"/>
        <dbReference type="ChEBI" id="CHEBI:57844"/>
        <dbReference type="ChEBI" id="CHEBI:58199"/>
        <dbReference type="EC" id="2.1.1.13"/>
    </reaction>
</comment>
<dbReference type="SMART" id="SM01018">
    <property type="entry name" value="B12-binding_2"/>
    <property type="match status" value="1"/>
</dbReference>
<dbReference type="PROSITE" id="PS50972">
    <property type="entry name" value="PTERIN_BINDING"/>
    <property type="match status" value="1"/>
</dbReference>
<dbReference type="CDD" id="cd02070">
    <property type="entry name" value="corrinoid_protein_B12-BD"/>
    <property type="match status" value="1"/>
</dbReference>
<dbReference type="PROSITE" id="PS51337">
    <property type="entry name" value="B12_BINDING_NTER"/>
    <property type="match status" value="1"/>
</dbReference>
<keyword evidence="25" id="KW-1185">Reference proteome</keyword>